<comment type="caution">
    <text evidence="2">The sequence shown here is derived from an EMBL/GenBank/DDBJ whole genome shotgun (WGS) entry which is preliminary data.</text>
</comment>
<keyword evidence="2" id="KW-0378">Hydrolase</keyword>
<dbReference type="SUPFAM" id="SSF63433">
    <property type="entry name" value="Fumarylacetoacetate hydrolase, FAH, N-terminal domain"/>
    <property type="match status" value="1"/>
</dbReference>
<dbReference type="InterPro" id="IPR011234">
    <property type="entry name" value="Fumarylacetoacetase-like_C"/>
</dbReference>
<dbReference type="PANTHER" id="PTHR43211">
    <property type="entry name" value="FUMARYLACETOACETATE HYDROLASE"/>
    <property type="match status" value="1"/>
</dbReference>
<dbReference type="GO" id="GO:0009072">
    <property type="term" value="P:aromatic amino acid metabolic process"/>
    <property type="evidence" value="ECO:0007669"/>
    <property type="project" value="InterPro"/>
</dbReference>
<evidence type="ECO:0000313" key="3">
    <source>
        <dbReference type="Proteomes" id="UP000769766"/>
    </source>
</evidence>
<dbReference type="InterPro" id="IPR036462">
    <property type="entry name" value="Fumarylacetoacetase_N_sf"/>
</dbReference>
<sequence length="341" mass="37157">MKYVTFLSLTGSPAPRWGVVLGETVVDLQAAQDWARGTRGLQAEWLPDSLLGLIQGGPSVWAYARALIDALAGEDPLGLRGAGQQAVGLPLAQVRLLPPLSHPPSVRDFYAFEQHVRTVNANRGSEVPPEWYEFPVFYFTNPHAIFGPDDEIPHPQATRALDYELEIACVIGLAGKDIPPDQAEEHIFGYMILNDWSARDVQRKEMRVGLGPAKGKDFATSLGPWLVTPDELSDRKTPRPGVYDLEMVARVNGVERSRGNFKEIHYSFGDLIARASADTVLQPGDLLGSGTVGTGCLLELTRGEGPWLQAGAIVELEIERLGVLRNQVAGTTPQDQIPHVG</sequence>
<reference evidence="2" key="1">
    <citation type="submission" date="2020-07" db="EMBL/GenBank/DDBJ databases">
        <title>Huge and variable diversity of episymbiotic CPR bacteria and DPANN archaea in groundwater ecosystems.</title>
        <authorList>
            <person name="He C.Y."/>
            <person name="Keren R."/>
            <person name="Whittaker M."/>
            <person name="Farag I.F."/>
            <person name="Doudna J."/>
            <person name="Cate J.H.D."/>
            <person name="Banfield J.F."/>
        </authorList>
    </citation>
    <scope>NUCLEOTIDE SEQUENCE</scope>
    <source>
        <strain evidence="2">NC_groundwater_672_Ag_B-0.1um_62_36</strain>
    </source>
</reference>
<organism evidence="2 3">
    <name type="scientific">Tectimicrobiota bacterium</name>
    <dbReference type="NCBI Taxonomy" id="2528274"/>
    <lineage>
        <taxon>Bacteria</taxon>
        <taxon>Pseudomonadati</taxon>
        <taxon>Nitrospinota/Tectimicrobiota group</taxon>
        <taxon>Candidatus Tectimicrobiota</taxon>
    </lineage>
</organism>
<proteinExistence type="predicted"/>
<dbReference type="Gene3D" id="3.90.850.10">
    <property type="entry name" value="Fumarylacetoacetase-like, C-terminal domain"/>
    <property type="match status" value="1"/>
</dbReference>
<feature type="domain" description="Fumarylacetoacetase-like C-terminal" evidence="1">
    <location>
        <begin position="106"/>
        <end position="328"/>
    </location>
</feature>
<protein>
    <submittedName>
        <fullName evidence="2">Fumarylacetoacetate hydrolase family protein</fullName>
    </submittedName>
</protein>
<dbReference type="Proteomes" id="UP000769766">
    <property type="component" value="Unassembled WGS sequence"/>
</dbReference>
<dbReference type="SUPFAM" id="SSF56529">
    <property type="entry name" value="FAH"/>
    <property type="match status" value="1"/>
</dbReference>
<name>A0A932CNV5_UNCTE</name>
<dbReference type="Pfam" id="PF01557">
    <property type="entry name" value="FAA_hydrolase"/>
    <property type="match status" value="1"/>
</dbReference>
<accession>A0A932CNV5</accession>
<dbReference type="AlphaFoldDB" id="A0A932CNV5"/>
<gene>
    <name evidence="2" type="ORF">HYY20_06640</name>
</gene>
<dbReference type="EMBL" id="JACPRF010000201">
    <property type="protein sequence ID" value="MBI2876541.1"/>
    <property type="molecule type" value="Genomic_DNA"/>
</dbReference>
<evidence type="ECO:0000259" key="1">
    <source>
        <dbReference type="Pfam" id="PF01557"/>
    </source>
</evidence>
<dbReference type="GO" id="GO:0004334">
    <property type="term" value="F:fumarylacetoacetase activity"/>
    <property type="evidence" value="ECO:0007669"/>
    <property type="project" value="InterPro"/>
</dbReference>
<dbReference type="InterPro" id="IPR036663">
    <property type="entry name" value="Fumarylacetoacetase_C_sf"/>
</dbReference>
<evidence type="ECO:0000313" key="2">
    <source>
        <dbReference type="EMBL" id="MBI2876541.1"/>
    </source>
</evidence>
<dbReference type="PANTHER" id="PTHR43211:SF1">
    <property type="entry name" value="BLL6422 PROTEIN"/>
    <property type="match status" value="1"/>
</dbReference>